<dbReference type="Gene3D" id="3.40.50.1010">
    <property type="entry name" value="5'-nuclease"/>
    <property type="match status" value="1"/>
</dbReference>
<dbReference type="RefSeq" id="WP_015355997.1">
    <property type="nucleotide sequence ID" value="NZ_AP017624.1"/>
</dbReference>
<evidence type="ECO:0000313" key="1">
    <source>
        <dbReference type="EMBL" id="BAV41860.1"/>
    </source>
</evidence>
<dbReference type="EMBL" id="AP017624">
    <property type="protein sequence ID" value="BAV41860.1"/>
    <property type="molecule type" value="Genomic_DNA"/>
</dbReference>
<sequence length="114" mass="11899">MYFDGTTLTTLLSDTEKAAANAPVIAAAGPRYTSALAVIEAAMELPELGEAGVTNFLDVQGIELRDMPPGHRLIAGALATEGKLNDRLHAACAAYFETEVFVLPTGEPAAPPTE</sequence>
<proteinExistence type="predicted"/>
<dbReference type="Proteomes" id="UP000218067">
    <property type="component" value="Chromosome"/>
</dbReference>
<name>A0A1B4Y475_MYCUL</name>
<dbReference type="AlphaFoldDB" id="A0A1B4Y475"/>
<reference evidence="1 2" key="1">
    <citation type="submission" date="2016-08" db="EMBL/GenBank/DDBJ databases">
        <title>Complete genome sequence of Mycobacterium shinshuense, a subspecies of M. ulcerans.</title>
        <authorList>
            <person name="Yoshida M."/>
            <person name="Ogura Y."/>
            <person name="Hayashi T."/>
            <person name="Hoshino Y."/>
        </authorList>
    </citation>
    <scope>NUCLEOTIDE SEQUENCE [LARGE SCALE GENOMIC DNA]</scope>
    <source>
        <strain evidence="2">ATCC 33728</strain>
    </source>
</reference>
<protein>
    <submittedName>
        <fullName evidence="1">Uncharacterized protein</fullName>
    </submittedName>
</protein>
<dbReference type="GeneID" id="93437375"/>
<evidence type="ECO:0000313" key="2">
    <source>
        <dbReference type="Proteomes" id="UP000218067"/>
    </source>
</evidence>
<gene>
    <name evidence="1" type="ORF">SHTP_2775</name>
</gene>
<organism evidence="1 2">
    <name type="scientific">Mycobacterium ulcerans subsp. shinshuense</name>
    <dbReference type="NCBI Taxonomy" id="1124626"/>
    <lineage>
        <taxon>Bacteria</taxon>
        <taxon>Bacillati</taxon>
        <taxon>Actinomycetota</taxon>
        <taxon>Actinomycetes</taxon>
        <taxon>Mycobacteriales</taxon>
        <taxon>Mycobacteriaceae</taxon>
        <taxon>Mycobacterium</taxon>
        <taxon>Mycobacterium ulcerans group</taxon>
    </lineage>
</organism>
<accession>A0A1B4Y475</accession>